<dbReference type="PANTHER" id="PTHR13696">
    <property type="entry name" value="P-LOOP CONTAINING NUCLEOSIDE TRIPHOSPHATE HYDROLASE"/>
    <property type="match status" value="1"/>
</dbReference>
<evidence type="ECO:0000259" key="1">
    <source>
        <dbReference type="Pfam" id="PF13614"/>
    </source>
</evidence>
<evidence type="ECO:0000313" key="2">
    <source>
        <dbReference type="EMBL" id="HGV97981.1"/>
    </source>
</evidence>
<dbReference type="InterPro" id="IPR025669">
    <property type="entry name" value="AAA_dom"/>
</dbReference>
<name>A0A7C4TI27_UNCW3</name>
<sequence>MMRKIAICNQKGGVGKTATAVNLSAGLSLAEKKTLLVDFDPQANATSGIGIDYKTLETSVYDCLFEPNLITQAIIKTKYPYLSVLPSTPDLVGAEVELVSLDERERRLKNALKKIESEYDFAIIDCPPSLGLLTLNALVSCDSVIVPVQCEYYALEGLEKLLKTLKNVKESLNPDLKIEGILLTMYDARLNLSKDVVEEIKKHFSNSVFDTIIPRSVRIAEAPSFGKSVLHYNISCSGAQAYLSLTKEILNHA</sequence>
<dbReference type="Gene3D" id="3.40.50.300">
    <property type="entry name" value="P-loop containing nucleotide triphosphate hydrolases"/>
    <property type="match status" value="1"/>
</dbReference>
<dbReference type="EMBL" id="DTGZ01000127">
    <property type="protein sequence ID" value="HGV97981.1"/>
    <property type="molecule type" value="Genomic_DNA"/>
</dbReference>
<reference evidence="2" key="1">
    <citation type="journal article" date="2020" name="mSystems">
        <title>Genome- and Community-Level Interaction Insights into Carbon Utilization and Element Cycling Functions of Hydrothermarchaeota in Hydrothermal Sediment.</title>
        <authorList>
            <person name="Zhou Z."/>
            <person name="Liu Y."/>
            <person name="Xu W."/>
            <person name="Pan J."/>
            <person name="Luo Z.H."/>
            <person name="Li M."/>
        </authorList>
    </citation>
    <scope>NUCLEOTIDE SEQUENCE [LARGE SCALE GENOMIC DNA]</scope>
    <source>
        <strain evidence="2">SpSt-774</strain>
    </source>
</reference>
<dbReference type="InterPro" id="IPR027417">
    <property type="entry name" value="P-loop_NTPase"/>
</dbReference>
<dbReference type="AlphaFoldDB" id="A0A7C4TI27"/>
<protein>
    <submittedName>
        <fullName evidence="2">ParA family protein</fullName>
    </submittedName>
</protein>
<dbReference type="InterPro" id="IPR050678">
    <property type="entry name" value="DNA_Partitioning_ATPase"/>
</dbReference>
<dbReference type="Pfam" id="PF13614">
    <property type="entry name" value="AAA_31"/>
    <property type="match status" value="1"/>
</dbReference>
<gene>
    <name evidence="2" type="ORF">ENV60_06765</name>
</gene>
<organism evidence="2">
    <name type="scientific">candidate division WOR-3 bacterium</name>
    <dbReference type="NCBI Taxonomy" id="2052148"/>
    <lineage>
        <taxon>Bacteria</taxon>
        <taxon>Bacteria division WOR-3</taxon>
    </lineage>
</organism>
<dbReference type="FunFam" id="3.40.50.300:FF:000285">
    <property type="entry name" value="Sporulation initiation inhibitor Soj"/>
    <property type="match status" value="1"/>
</dbReference>
<feature type="domain" description="AAA" evidence="1">
    <location>
        <begin position="2"/>
        <end position="178"/>
    </location>
</feature>
<dbReference type="SUPFAM" id="SSF52540">
    <property type="entry name" value="P-loop containing nucleoside triphosphate hydrolases"/>
    <property type="match status" value="1"/>
</dbReference>
<comment type="caution">
    <text evidence="2">The sequence shown here is derived from an EMBL/GenBank/DDBJ whole genome shotgun (WGS) entry which is preliminary data.</text>
</comment>
<accession>A0A7C4TI27</accession>
<proteinExistence type="predicted"/>
<dbReference type="CDD" id="cd02042">
    <property type="entry name" value="ParAB_family"/>
    <property type="match status" value="1"/>
</dbReference>
<dbReference type="PANTHER" id="PTHR13696:SF52">
    <property type="entry name" value="PARA FAMILY PROTEIN CT_582"/>
    <property type="match status" value="1"/>
</dbReference>